<dbReference type="InterPro" id="IPR011009">
    <property type="entry name" value="Kinase-like_dom_sf"/>
</dbReference>
<dbReference type="Pfam" id="PF00069">
    <property type="entry name" value="Pkinase"/>
    <property type="match status" value="1"/>
</dbReference>
<feature type="domain" description="Protein kinase" evidence="6">
    <location>
        <begin position="92"/>
        <end position="386"/>
    </location>
</feature>
<dbReference type="EMBL" id="HBGY01021345">
    <property type="protein sequence ID" value="CAD9591090.1"/>
    <property type="molecule type" value="Transcribed_RNA"/>
</dbReference>
<keyword evidence="3" id="KW-0547">Nucleotide-binding</keyword>
<evidence type="ECO:0000256" key="1">
    <source>
        <dbReference type="ARBA" id="ARBA00022527"/>
    </source>
</evidence>
<dbReference type="Gene3D" id="1.10.510.10">
    <property type="entry name" value="Transferase(Phosphotransferase) domain 1"/>
    <property type="match status" value="1"/>
</dbReference>
<gene>
    <name evidence="7" type="ORF">LDAN0321_LOCUS13428</name>
</gene>
<name>A0A7S2KZ52_9STRA</name>
<reference evidence="7" key="1">
    <citation type="submission" date="2021-01" db="EMBL/GenBank/DDBJ databases">
        <authorList>
            <person name="Corre E."/>
            <person name="Pelletier E."/>
            <person name="Niang G."/>
            <person name="Scheremetjew M."/>
            <person name="Finn R."/>
            <person name="Kale V."/>
            <person name="Holt S."/>
            <person name="Cochrane G."/>
            <person name="Meng A."/>
            <person name="Brown T."/>
            <person name="Cohen L."/>
        </authorList>
    </citation>
    <scope>NUCLEOTIDE SEQUENCE</scope>
    <source>
        <strain evidence="7">B650</strain>
    </source>
</reference>
<keyword evidence="1" id="KW-0723">Serine/threonine-protein kinase</keyword>
<evidence type="ECO:0000313" key="7">
    <source>
        <dbReference type="EMBL" id="CAD9591090.1"/>
    </source>
</evidence>
<evidence type="ECO:0000256" key="3">
    <source>
        <dbReference type="ARBA" id="ARBA00022741"/>
    </source>
</evidence>
<proteinExistence type="predicted"/>
<evidence type="ECO:0000256" key="4">
    <source>
        <dbReference type="ARBA" id="ARBA00022777"/>
    </source>
</evidence>
<accession>A0A7S2KZ52</accession>
<dbReference type="GO" id="GO:0004674">
    <property type="term" value="F:protein serine/threonine kinase activity"/>
    <property type="evidence" value="ECO:0007669"/>
    <property type="project" value="UniProtKB-KW"/>
</dbReference>
<organism evidence="7">
    <name type="scientific">Leptocylindrus danicus</name>
    <dbReference type="NCBI Taxonomy" id="163516"/>
    <lineage>
        <taxon>Eukaryota</taxon>
        <taxon>Sar</taxon>
        <taxon>Stramenopiles</taxon>
        <taxon>Ochrophyta</taxon>
        <taxon>Bacillariophyta</taxon>
        <taxon>Coscinodiscophyceae</taxon>
        <taxon>Chaetocerotophycidae</taxon>
        <taxon>Leptocylindrales</taxon>
        <taxon>Leptocylindraceae</taxon>
        <taxon>Leptocylindrus</taxon>
    </lineage>
</organism>
<keyword evidence="5" id="KW-0067">ATP-binding</keyword>
<sequence length="389" mass="43627">MPPCCRGEPIALHPAGCGVKKFTNDVHMMDDINNNQFLAARSDDGPTEPISFPQPTIGNCELRSTLRAYDPTDGTCIELHDVIVSEGSGYAYWLRTTLRKAIYGSVVHCPVLTRSSSPSSVNADWVITKMECAIKIVELEELKSKGAAGEHRSENPLKEIAAVQHLMSTSSSTPQHVLSIFEAVQDEDNLYIVMPFCRDGELFDLVSDNASFDEIQTRSIMKQILVGVKAMHDAGICHRDLSLENVLLHEGNCQIIDFGLCLRVPQHEGLRRDTKSIRMKPQGKCGKLFYMAPEIYENTDAFNPYAIDVWSLGAMLFMMLTSSPPYDRPSPTDDMFVWFMRGEMEEIIKAWGLQLSSEVIDLMSGMMCVDPEKRLTLSEVLEHPWMKNL</sequence>
<dbReference type="GO" id="GO:0005634">
    <property type="term" value="C:nucleus"/>
    <property type="evidence" value="ECO:0007669"/>
    <property type="project" value="TreeGrafter"/>
</dbReference>
<dbReference type="PROSITE" id="PS00109">
    <property type="entry name" value="PROTEIN_KINASE_TYR"/>
    <property type="match status" value="1"/>
</dbReference>
<keyword evidence="2" id="KW-0808">Transferase</keyword>
<evidence type="ECO:0000256" key="5">
    <source>
        <dbReference type="ARBA" id="ARBA00022840"/>
    </source>
</evidence>
<dbReference type="InterPro" id="IPR008266">
    <property type="entry name" value="Tyr_kinase_AS"/>
</dbReference>
<evidence type="ECO:0000256" key="2">
    <source>
        <dbReference type="ARBA" id="ARBA00022679"/>
    </source>
</evidence>
<dbReference type="AlphaFoldDB" id="A0A7S2KZ52"/>
<dbReference type="SUPFAM" id="SSF56112">
    <property type="entry name" value="Protein kinase-like (PK-like)"/>
    <property type="match status" value="1"/>
</dbReference>
<evidence type="ECO:0000259" key="6">
    <source>
        <dbReference type="PROSITE" id="PS50011"/>
    </source>
</evidence>
<dbReference type="PANTHER" id="PTHR24345:SF91">
    <property type="entry name" value="SERINE_THREONINE-PROTEIN KINASE PLK4"/>
    <property type="match status" value="1"/>
</dbReference>
<dbReference type="PROSITE" id="PS50011">
    <property type="entry name" value="PROTEIN_KINASE_DOM"/>
    <property type="match status" value="1"/>
</dbReference>
<protein>
    <recommendedName>
        <fullName evidence="6">Protein kinase domain-containing protein</fullName>
    </recommendedName>
</protein>
<dbReference type="GO" id="GO:0005524">
    <property type="term" value="F:ATP binding"/>
    <property type="evidence" value="ECO:0007669"/>
    <property type="project" value="UniProtKB-KW"/>
</dbReference>
<dbReference type="InterPro" id="IPR000719">
    <property type="entry name" value="Prot_kinase_dom"/>
</dbReference>
<dbReference type="PANTHER" id="PTHR24345">
    <property type="entry name" value="SERINE/THREONINE-PROTEIN KINASE PLK"/>
    <property type="match status" value="1"/>
</dbReference>
<keyword evidence="4" id="KW-0418">Kinase</keyword>